<dbReference type="OrthoDB" id="9796234at2"/>
<dbReference type="Proteomes" id="UP000484547">
    <property type="component" value="Unassembled WGS sequence"/>
</dbReference>
<dbReference type="PANTHER" id="PTHR44086:SF10">
    <property type="entry name" value="THIOSULFATE SULFURTRANSFERASE_RHODANESE-LIKE DOMAIN-CONTAINING PROTEIN 3"/>
    <property type="match status" value="1"/>
</dbReference>
<accession>A0A7X2XH89</accession>
<dbReference type="AlphaFoldDB" id="A0A7X2XH89"/>
<proteinExistence type="predicted"/>
<name>A0A7X2XH89_9FIRM</name>
<dbReference type="EMBL" id="WNBW01000004">
    <property type="protein sequence ID" value="MTU04091.1"/>
    <property type="molecule type" value="Genomic_DNA"/>
</dbReference>
<evidence type="ECO:0000313" key="5">
    <source>
        <dbReference type="Proteomes" id="UP000484547"/>
    </source>
</evidence>
<gene>
    <name evidence="2" type="ORF">GMD11_07115</name>
    <name evidence="3" type="ORF">GMD18_06765</name>
</gene>
<dbReference type="Gene3D" id="3.40.250.10">
    <property type="entry name" value="Rhodanese-like domain"/>
    <property type="match status" value="1"/>
</dbReference>
<protein>
    <submittedName>
        <fullName evidence="2">Rhodanese-like domain-containing protein</fullName>
    </submittedName>
</protein>
<dbReference type="RefSeq" id="WP_155164024.1">
    <property type="nucleotide sequence ID" value="NZ_CAUBBC010000009.1"/>
</dbReference>
<dbReference type="InterPro" id="IPR001763">
    <property type="entry name" value="Rhodanese-like_dom"/>
</dbReference>
<dbReference type="Pfam" id="PF00581">
    <property type="entry name" value="Rhodanese"/>
    <property type="match status" value="1"/>
</dbReference>
<dbReference type="SUPFAM" id="SSF52821">
    <property type="entry name" value="Rhodanese/Cell cycle control phosphatase"/>
    <property type="match status" value="1"/>
</dbReference>
<evidence type="ECO:0000313" key="3">
    <source>
        <dbReference type="EMBL" id="MTU04091.1"/>
    </source>
</evidence>
<dbReference type="EMBL" id="WNBM01000004">
    <property type="protein sequence ID" value="MTT76028.1"/>
    <property type="molecule type" value="Genomic_DNA"/>
</dbReference>
<dbReference type="GO" id="GO:0004792">
    <property type="term" value="F:thiosulfate-cyanide sulfurtransferase activity"/>
    <property type="evidence" value="ECO:0007669"/>
    <property type="project" value="TreeGrafter"/>
</dbReference>
<sequence length="142" mass="15469">MSKWSIFALCIIAAVGLWFYNNGACPLQAMSPSSDTASSGSYQQITASQVKERLDKGDKITVIDVRTPDEYAAGHIPGSLLIPFDEIKVKSDQLPQNKNTEIVVYCRSGRRSAIAADTLISLGYAKIYDLGAVSSWTYGLEK</sequence>
<reference evidence="4 5" key="1">
    <citation type="journal article" date="2019" name="Nat. Med.">
        <title>A library of human gut bacterial isolates paired with longitudinal multiomics data enables mechanistic microbiome research.</title>
        <authorList>
            <person name="Poyet M."/>
            <person name="Groussin M."/>
            <person name="Gibbons S.M."/>
            <person name="Avila-Pacheco J."/>
            <person name="Jiang X."/>
            <person name="Kearney S.M."/>
            <person name="Perrotta A.R."/>
            <person name="Berdy B."/>
            <person name="Zhao S."/>
            <person name="Lieberman T.D."/>
            <person name="Swanson P.K."/>
            <person name="Smith M."/>
            <person name="Roesemann S."/>
            <person name="Alexander J.E."/>
            <person name="Rich S.A."/>
            <person name="Livny J."/>
            <person name="Vlamakis H."/>
            <person name="Clish C."/>
            <person name="Bullock K."/>
            <person name="Deik A."/>
            <person name="Scott J."/>
            <person name="Pierce K.A."/>
            <person name="Xavier R.J."/>
            <person name="Alm E.J."/>
        </authorList>
    </citation>
    <scope>NUCLEOTIDE SEQUENCE [LARGE SCALE GENOMIC DNA]</scope>
    <source>
        <strain evidence="2 5">BIOML-A13</strain>
        <strain evidence="3 4">BIOML-A3</strain>
    </source>
</reference>
<keyword evidence="4" id="KW-1185">Reference proteome</keyword>
<dbReference type="SMART" id="SM00450">
    <property type="entry name" value="RHOD"/>
    <property type="match status" value="1"/>
</dbReference>
<dbReference type="PANTHER" id="PTHR44086">
    <property type="entry name" value="THIOSULFATE SULFURTRANSFERASE RDL2, MITOCHONDRIAL-RELATED"/>
    <property type="match status" value="1"/>
</dbReference>
<evidence type="ECO:0000313" key="4">
    <source>
        <dbReference type="Proteomes" id="UP000443070"/>
    </source>
</evidence>
<comment type="caution">
    <text evidence="2">The sequence shown here is derived from an EMBL/GenBank/DDBJ whole genome shotgun (WGS) entry which is preliminary data.</text>
</comment>
<dbReference type="PROSITE" id="PS50206">
    <property type="entry name" value="RHODANESE_3"/>
    <property type="match status" value="1"/>
</dbReference>
<organism evidence="2 5">
    <name type="scientific">Phascolarctobacterium faecium</name>
    <dbReference type="NCBI Taxonomy" id="33025"/>
    <lineage>
        <taxon>Bacteria</taxon>
        <taxon>Bacillati</taxon>
        <taxon>Bacillota</taxon>
        <taxon>Negativicutes</taxon>
        <taxon>Acidaminococcales</taxon>
        <taxon>Acidaminococcaceae</taxon>
        <taxon>Phascolarctobacterium</taxon>
    </lineage>
</organism>
<dbReference type="Proteomes" id="UP000443070">
    <property type="component" value="Unassembled WGS sequence"/>
</dbReference>
<evidence type="ECO:0000259" key="1">
    <source>
        <dbReference type="PROSITE" id="PS50206"/>
    </source>
</evidence>
<feature type="domain" description="Rhodanese" evidence="1">
    <location>
        <begin position="56"/>
        <end position="142"/>
    </location>
</feature>
<evidence type="ECO:0000313" key="2">
    <source>
        <dbReference type="EMBL" id="MTT76028.1"/>
    </source>
</evidence>
<dbReference type="CDD" id="cd00158">
    <property type="entry name" value="RHOD"/>
    <property type="match status" value="1"/>
</dbReference>
<dbReference type="InterPro" id="IPR036873">
    <property type="entry name" value="Rhodanese-like_dom_sf"/>
</dbReference>